<dbReference type="PROSITE" id="PS50268">
    <property type="entry name" value="CADHERIN_2"/>
    <property type="match status" value="3"/>
</dbReference>
<feature type="compositionally biased region" description="Polar residues" evidence="6">
    <location>
        <begin position="877"/>
        <end position="892"/>
    </location>
</feature>
<feature type="domain" description="Cadherin" evidence="9">
    <location>
        <begin position="574"/>
        <end position="677"/>
    </location>
</feature>
<name>A0ABD3XJ70_SINWO</name>
<dbReference type="GO" id="GO:0005509">
    <property type="term" value="F:calcium ion binding"/>
    <property type="evidence" value="ECO:0007669"/>
    <property type="project" value="UniProtKB-UniRule"/>
</dbReference>
<dbReference type="PANTHER" id="PTHR24028">
    <property type="entry name" value="CADHERIN-87A"/>
    <property type="match status" value="1"/>
</dbReference>
<evidence type="ECO:0000256" key="5">
    <source>
        <dbReference type="PROSITE-ProRule" id="PRU00043"/>
    </source>
</evidence>
<dbReference type="GO" id="GO:0016020">
    <property type="term" value="C:membrane"/>
    <property type="evidence" value="ECO:0007669"/>
    <property type="project" value="UniProtKB-SubCell"/>
</dbReference>
<accession>A0ABD3XJ70</accession>
<keyword evidence="2 7" id="KW-0812">Transmembrane</keyword>
<feature type="transmembrane region" description="Helical" evidence="7">
    <location>
        <begin position="798"/>
        <end position="819"/>
    </location>
</feature>
<evidence type="ECO:0000256" key="2">
    <source>
        <dbReference type="ARBA" id="ARBA00022692"/>
    </source>
</evidence>
<gene>
    <name evidence="10" type="ORF">ACJMK2_026161</name>
</gene>
<feature type="region of interest" description="Disordered" evidence="6">
    <location>
        <begin position="831"/>
        <end position="859"/>
    </location>
</feature>
<keyword evidence="4" id="KW-0325">Glycoprotein</keyword>
<comment type="subcellular location">
    <subcellularLocation>
        <location evidence="1">Membrane</location>
        <topology evidence="1">Single-pass membrane protein</topology>
    </subcellularLocation>
</comment>
<evidence type="ECO:0000256" key="1">
    <source>
        <dbReference type="ARBA" id="ARBA00004167"/>
    </source>
</evidence>
<proteinExistence type="predicted"/>
<organism evidence="10 11">
    <name type="scientific">Sinanodonta woodiana</name>
    <name type="common">Chinese pond mussel</name>
    <name type="synonym">Anodonta woodiana</name>
    <dbReference type="NCBI Taxonomy" id="1069815"/>
    <lineage>
        <taxon>Eukaryota</taxon>
        <taxon>Metazoa</taxon>
        <taxon>Spiralia</taxon>
        <taxon>Lophotrochozoa</taxon>
        <taxon>Mollusca</taxon>
        <taxon>Bivalvia</taxon>
        <taxon>Autobranchia</taxon>
        <taxon>Heteroconchia</taxon>
        <taxon>Palaeoheterodonta</taxon>
        <taxon>Unionida</taxon>
        <taxon>Unionoidea</taxon>
        <taxon>Unionidae</taxon>
        <taxon>Unioninae</taxon>
        <taxon>Sinanodonta</taxon>
    </lineage>
</organism>
<sequence length="925" mass="99845">MARCLVYCCIIVILVDEITGQGNCGSWGISSSSAVTTYLGSETGRAYISTYQVFCTGTVSAWGFYARAYGTIYLQIWRYNGTTSYYTLIGQNQITITAGTSYQEQDTIIPVPPDMRISAKSSDYIGWMTSGSEMITFGTGSNVYYISASPAIGSTLSFTSSASRMYAVKAYMDNSLKPVFTNIVTELEVDRTVSTGTTLFTLTAKDRDANEVLTLSAPSISTGLSFNSASGAVSTSGQLSQTSYSVTATVTDEAGLSSTQNISIVAFNHAPKITNLPACITRSEDIAITENIFTLTVTDEDGDAVSCAISTTAPSGRTYSISGYVISDNGGSQYDYDATPYFRIEVTCYDGKGGSSVSTLHIDLTKNNPPVFTNLPGFVSIGSTNYTNIFTVGVTDTDNTVPGQITYNLSSVSSGWNYFIQSGGVITTNNTLYNVGENLAITVSDYDTTITAYLSTLISGFNSVPSITNLPLSNPMHVMENTPVGTTLYVVQFGDLNQDQTLTLSVNSYNPLSVSTYYSVNTTTGVITLAASIDYETIPSRFLDITFRVSDGVSYADYIFATAIQNVNEAPSFVSSIYSISRNEGVNGDELSSPGFNVNDLDSPDSIAYSLDCGDYTKYFSMSKTTSQVTFARDYSRDSGLPETVKCVVTAKDSGFLSATTNLTITINQINDHTPVCGKNTYFFVLDNSVGNFTILGDVSASDADSDMYGSTNGNLTYTLLDSASTYFYINSSSRLLSTISSLTTFDKGSYTSFRLRVDDAGGKTTTCTVSILFPAEQVTTTTTTETPIPFQKDSRNMVWMTLTGMALITLLVVIICILSRTEAMKQCCAPTNINRPQSPRYQKRRPPRRAGRYGGSKKPLDILELESTDITKTEITKSPTKTATETGSKVKSITLDPQPVPNESIDENIHTIKGLNKKTVPSQY</sequence>
<dbReference type="InterPro" id="IPR015919">
    <property type="entry name" value="Cadherin-like_sf"/>
</dbReference>
<dbReference type="PANTHER" id="PTHR24028:SF146">
    <property type="entry name" value="CADHERIN 96CB, ISOFORM D-RELATED"/>
    <property type="match status" value="1"/>
</dbReference>
<dbReference type="EMBL" id="JBJQND010000002">
    <property type="protein sequence ID" value="KAL3886145.1"/>
    <property type="molecule type" value="Genomic_DNA"/>
</dbReference>
<dbReference type="Proteomes" id="UP001634394">
    <property type="component" value="Unassembled WGS sequence"/>
</dbReference>
<evidence type="ECO:0000313" key="11">
    <source>
        <dbReference type="Proteomes" id="UP001634394"/>
    </source>
</evidence>
<protein>
    <recommendedName>
        <fullName evidence="9">Cadherin domain-containing protein</fullName>
    </recommendedName>
</protein>
<evidence type="ECO:0000256" key="4">
    <source>
        <dbReference type="ARBA" id="ARBA00023180"/>
    </source>
</evidence>
<keyword evidence="11" id="KW-1185">Reference proteome</keyword>
<feature type="domain" description="Cadherin" evidence="9">
    <location>
        <begin position="470"/>
        <end position="573"/>
    </location>
</feature>
<dbReference type="CDD" id="cd11304">
    <property type="entry name" value="Cadherin_repeat"/>
    <property type="match status" value="3"/>
</dbReference>
<feature type="domain" description="Cadherin" evidence="9">
    <location>
        <begin position="685"/>
        <end position="790"/>
    </location>
</feature>
<reference evidence="10 11" key="1">
    <citation type="submission" date="2024-11" db="EMBL/GenBank/DDBJ databases">
        <title>Chromosome-level genome assembly of the freshwater bivalve Anodonta woodiana.</title>
        <authorList>
            <person name="Chen X."/>
        </authorList>
    </citation>
    <scope>NUCLEOTIDE SEQUENCE [LARGE SCALE GENOMIC DNA]</scope>
    <source>
        <strain evidence="10">MN2024</strain>
        <tissue evidence="10">Gills</tissue>
    </source>
</reference>
<evidence type="ECO:0000313" key="10">
    <source>
        <dbReference type="EMBL" id="KAL3886145.1"/>
    </source>
</evidence>
<dbReference type="Gene3D" id="2.60.40.60">
    <property type="entry name" value="Cadherins"/>
    <property type="match status" value="4"/>
</dbReference>
<evidence type="ECO:0000256" key="3">
    <source>
        <dbReference type="ARBA" id="ARBA00022989"/>
    </source>
</evidence>
<keyword evidence="7" id="KW-0472">Membrane</keyword>
<dbReference type="SMART" id="SM00112">
    <property type="entry name" value="CA"/>
    <property type="match status" value="2"/>
</dbReference>
<comment type="caution">
    <text evidence="10">The sequence shown here is derived from an EMBL/GenBank/DDBJ whole genome shotgun (WGS) entry which is preliminary data.</text>
</comment>
<keyword evidence="5" id="KW-0106">Calcium</keyword>
<evidence type="ECO:0000256" key="8">
    <source>
        <dbReference type="SAM" id="SignalP"/>
    </source>
</evidence>
<evidence type="ECO:0000256" key="6">
    <source>
        <dbReference type="SAM" id="MobiDB-lite"/>
    </source>
</evidence>
<feature type="signal peptide" evidence="8">
    <location>
        <begin position="1"/>
        <end position="20"/>
    </location>
</feature>
<dbReference type="AlphaFoldDB" id="A0ABD3XJ70"/>
<dbReference type="InterPro" id="IPR050174">
    <property type="entry name" value="Protocadherin/Cadherin-CA"/>
</dbReference>
<evidence type="ECO:0000256" key="7">
    <source>
        <dbReference type="SAM" id="Phobius"/>
    </source>
</evidence>
<dbReference type="InterPro" id="IPR002126">
    <property type="entry name" value="Cadherin-like_dom"/>
</dbReference>
<evidence type="ECO:0000259" key="9">
    <source>
        <dbReference type="PROSITE" id="PS50268"/>
    </source>
</evidence>
<dbReference type="PRINTS" id="PR00205">
    <property type="entry name" value="CADHERIN"/>
</dbReference>
<feature type="region of interest" description="Disordered" evidence="6">
    <location>
        <begin position="877"/>
        <end position="906"/>
    </location>
</feature>
<feature type="compositionally biased region" description="Basic residues" evidence="6">
    <location>
        <begin position="842"/>
        <end position="852"/>
    </location>
</feature>
<keyword evidence="3 7" id="KW-1133">Transmembrane helix</keyword>
<dbReference type="SUPFAM" id="SSF49313">
    <property type="entry name" value="Cadherin-like"/>
    <property type="match status" value="4"/>
</dbReference>
<feature type="chain" id="PRO_5044860761" description="Cadherin domain-containing protein" evidence="8">
    <location>
        <begin position="21"/>
        <end position="925"/>
    </location>
</feature>
<keyword evidence="8" id="KW-0732">Signal</keyword>